<protein>
    <submittedName>
        <fullName evidence="2">Uncharacterized protein</fullName>
    </submittedName>
</protein>
<name>A0A975K3B8_9SPHN</name>
<keyword evidence="1" id="KW-0732">Signal</keyword>
<dbReference type="Pfam" id="PF09694">
    <property type="entry name" value="Gcw_chp"/>
    <property type="match status" value="1"/>
</dbReference>
<feature type="chain" id="PRO_5037861181" evidence="1">
    <location>
        <begin position="23"/>
        <end position="240"/>
    </location>
</feature>
<dbReference type="InterPro" id="IPR010239">
    <property type="entry name" value="CHP02001"/>
</dbReference>
<evidence type="ECO:0000313" key="2">
    <source>
        <dbReference type="EMBL" id="QUT04101.1"/>
    </source>
</evidence>
<gene>
    <name evidence="2" type="ORF">KFK14_13195</name>
</gene>
<proteinExistence type="predicted"/>
<sequence length="240" mass="24860">MHRWAAAILCGIVSAGASAAHAQSFDGPSFYLEAASDERRRGLSWSEGDPIVRGGLSLPVTHDLTLDTNISTLSDGKRHGDAAVVVDLRAAYARQIGAWRLAAEGSYHAFPGASGQGYGELGLTGGILLGPASLDLLAQYAPRQAAIGGDNLYLGAKLGVGIPGTPLTLSGHAGHSSGDTRNAIRTARLRPDGSYWDHGVALNYHKGLWTAGLGYANSSIDSAADRHAGATIIGRFGISF</sequence>
<dbReference type="RefSeq" id="WP_212607995.1">
    <property type="nucleotide sequence ID" value="NZ_CP073910.1"/>
</dbReference>
<reference evidence="2" key="1">
    <citation type="submission" date="2021-04" db="EMBL/GenBank/DDBJ databases">
        <title>Isolation of p-tert-butylphenol degrading bacteria Sphingobium phenoxybenzoativorans Tas13 from active sludge.</title>
        <authorList>
            <person name="Li Y."/>
        </authorList>
    </citation>
    <scope>NUCLEOTIDE SEQUENCE</scope>
    <source>
        <strain evidence="2">Tas13</strain>
    </source>
</reference>
<dbReference type="AlphaFoldDB" id="A0A975K3B8"/>
<evidence type="ECO:0000256" key="1">
    <source>
        <dbReference type="SAM" id="SignalP"/>
    </source>
</evidence>
<organism evidence="2 3">
    <name type="scientific">Sphingobium phenoxybenzoativorans</name>
    <dbReference type="NCBI Taxonomy" id="1592790"/>
    <lineage>
        <taxon>Bacteria</taxon>
        <taxon>Pseudomonadati</taxon>
        <taxon>Pseudomonadota</taxon>
        <taxon>Alphaproteobacteria</taxon>
        <taxon>Sphingomonadales</taxon>
        <taxon>Sphingomonadaceae</taxon>
        <taxon>Sphingobium</taxon>
    </lineage>
</organism>
<accession>A0A975K3B8</accession>
<feature type="signal peptide" evidence="1">
    <location>
        <begin position="1"/>
        <end position="22"/>
    </location>
</feature>
<dbReference type="EMBL" id="CP073910">
    <property type="protein sequence ID" value="QUT04101.1"/>
    <property type="molecule type" value="Genomic_DNA"/>
</dbReference>
<keyword evidence="3" id="KW-1185">Reference proteome</keyword>
<dbReference type="Proteomes" id="UP000681425">
    <property type="component" value="Chromosome"/>
</dbReference>
<evidence type="ECO:0000313" key="3">
    <source>
        <dbReference type="Proteomes" id="UP000681425"/>
    </source>
</evidence>
<dbReference type="KEGG" id="spph:KFK14_13195"/>